<sequence length="518" mass="60973">MIISLNNKKIDDIQSLLNQEGDQKIFDLNINLKNVEFVQKNGISLLFSHLSGFQDLKKLTLKLEQQQINEDTVGSLAEVIQQITKLKEISFEFNDAKISTSEFNCLFSSIGLHPSINSFYFQINQNILSHVECLAITKCLEQSNSLKCFKFQLFHFNHGHYGNFEYNEYIPYSQQSTQLNQDSCLQVRLHNFRFSQDCGFSLLIQHLHQIENLKKIELILGDLQINKSDFGSLSLSIKQAKQLKEIVFDFYRVKTSATQLDDLFSFFRDHTCIQSLTFYYSYVNLGGDELYSITQSLKQSQSLRILKLKLKLDSTKLEKQANHMFSQQLSQLENIRSLNYTVLFDNISFVEEIVKNKYLQELDLTFCHLDEDTNYQEWAQKLLGMSNLKKLRLDFYSSNSDIKEIEFFKDLNDNIKQTNLQQLTISLNNHHEDLTGQYIILGKYLSSQRLIYDLSLEVHENDEFESCEMLMDQLKNSHIFSFKFNFSNWNRRWFTERLDKLHLIVKKHMKRVVKLEFC</sequence>
<dbReference type="InterPro" id="IPR032675">
    <property type="entry name" value="LRR_dom_sf"/>
</dbReference>
<reference evidence="2" key="1">
    <citation type="journal article" date="2006" name="PLoS Biol.">
        <title>Macronuclear genome sequence of the ciliate Tetrahymena thermophila, a model eukaryote.</title>
        <authorList>
            <person name="Eisen J.A."/>
            <person name="Coyne R.S."/>
            <person name="Wu M."/>
            <person name="Wu D."/>
            <person name="Thiagarajan M."/>
            <person name="Wortman J.R."/>
            <person name="Badger J.H."/>
            <person name="Ren Q."/>
            <person name="Amedeo P."/>
            <person name="Jones K.M."/>
            <person name="Tallon L.J."/>
            <person name="Delcher A.L."/>
            <person name="Salzberg S.L."/>
            <person name="Silva J.C."/>
            <person name="Haas B.J."/>
            <person name="Majoros W.H."/>
            <person name="Farzad M."/>
            <person name="Carlton J.M."/>
            <person name="Smith R.K. Jr."/>
            <person name="Garg J."/>
            <person name="Pearlman R.E."/>
            <person name="Karrer K.M."/>
            <person name="Sun L."/>
            <person name="Manning G."/>
            <person name="Elde N.C."/>
            <person name="Turkewitz A.P."/>
            <person name="Asai D.J."/>
            <person name="Wilkes D.E."/>
            <person name="Wang Y."/>
            <person name="Cai H."/>
            <person name="Collins K."/>
            <person name="Stewart B.A."/>
            <person name="Lee S.R."/>
            <person name="Wilamowska K."/>
            <person name="Weinberg Z."/>
            <person name="Ruzzo W.L."/>
            <person name="Wloga D."/>
            <person name="Gaertig J."/>
            <person name="Frankel J."/>
            <person name="Tsao C.-C."/>
            <person name="Gorovsky M.A."/>
            <person name="Keeling P.J."/>
            <person name="Waller R.F."/>
            <person name="Patron N.J."/>
            <person name="Cherry J.M."/>
            <person name="Stover N.A."/>
            <person name="Krieger C.J."/>
            <person name="del Toro C."/>
            <person name="Ryder H.F."/>
            <person name="Williamson S.C."/>
            <person name="Barbeau R.A."/>
            <person name="Hamilton E.P."/>
            <person name="Orias E."/>
        </authorList>
    </citation>
    <scope>NUCLEOTIDE SEQUENCE [LARGE SCALE GENOMIC DNA]</scope>
    <source>
        <strain evidence="2">SB210</strain>
    </source>
</reference>
<dbReference type="SUPFAM" id="SSF52047">
    <property type="entry name" value="RNI-like"/>
    <property type="match status" value="1"/>
</dbReference>
<organism evidence="1 2">
    <name type="scientific">Tetrahymena thermophila (strain SB210)</name>
    <dbReference type="NCBI Taxonomy" id="312017"/>
    <lineage>
        <taxon>Eukaryota</taxon>
        <taxon>Sar</taxon>
        <taxon>Alveolata</taxon>
        <taxon>Ciliophora</taxon>
        <taxon>Intramacronucleata</taxon>
        <taxon>Oligohymenophorea</taxon>
        <taxon>Hymenostomatida</taxon>
        <taxon>Tetrahymenina</taxon>
        <taxon>Tetrahymenidae</taxon>
        <taxon>Tetrahymena</taxon>
    </lineage>
</organism>
<proteinExistence type="predicted"/>
<dbReference type="KEGG" id="tet:TTHERM_000046539"/>
<evidence type="ECO:0000313" key="1">
    <source>
        <dbReference type="EMBL" id="EWS74608.1"/>
    </source>
</evidence>
<name>W7XDA2_TETTS</name>
<dbReference type="InParanoid" id="W7XDA2"/>
<gene>
    <name evidence="1" type="ORF">TTHERM_000046539</name>
</gene>
<dbReference type="Gene3D" id="3.80.10.10">
    <property type="entry name" value="Ribonuclease Inhibitor"/>
    <property type="match status" value="2"/>
</dbReference>
<evidence type="ECO:0000313" key="2">
    <source>
        <dbReference type="Proteomes" id="UP000009168"/>
    </source>
</evidence>
<keyword evidence="2" id="KW-1185">Reference proteome</keyword>
<evidence type="ECO:0008006" key="3">
    <source>
        <dbReference type="Google" id="ProtNLM"/>
    </source>
</evidence>
<dbReference type="GeneID" id="24436980"/>
<accession>W7XDA2</accession>
<dbReference type="RefSeq" id="XP_012652830.1">
    <property type="nucleotide sequence ID" value="XM_012797376.1"/>
</dbReference>
<protein>
    <recommendedName>
        <fullName evidence="3">Kinase domain protein</fullName>
    </recommendedName>
</protein>
<dbReference type="EMBL" id="GG662712">
    <property type="protein sequence ID" value="EWS74608.1"/>
    <property type="molecule type" value="Genomic_DNA"/>
</dbReference>
<dbReference type="AlphaFoldDB" id="W7XDA2"/>
<dbReference type="Proteomes" id="UP000009168">
    <property type="component" value="Unassembled WGS sequence"/>
</dbReference>